<dbReference type="NCBIfam" id="TIGR03938">
    <property type="entry name" value="deacetyl_PgaB"/>
    <property type="match status" value="1"/>
</dbReference>
<evidence type="ECO:0000313" key="5">
    <source>
        <dbReference type="Proteomes" id="UP000198519"/>
    </source>
</evidence>
<reference evidence="5" key="1">
    <citation type="submission" date="2016-10" db="EMBL/GenBank/DDBJ databases">
        <authorList>
            <person name="Varghese N."/>
            <person name="Submissions S."/>
        </authorList>
    </citation>
    <scope>NUCLEOTIDE SEQUENCE [LARGE SCALE GENOMIC DNA]</scope>
    <source>
        <strain evidence="5">CGMCC 1.7061</strain>
    </source>
</reference>
<dbReference type="InterPro" id="IPR051398">
    <property type="entry name" value="Polysacch_Deacetylase"/>
</dbReference>
<organism evidence="4 5">
    <name type="scientific">Marinobacter zhejiangensis</name>
    <dbReference type="NCBI Taxonomy" id="488535"/>
    <lineage>
        <taxon>Bacteria</taxon>
        <taxon>Pseudomonadati</taxon>
        <taxon>Pseudomonadota</taxon>
        <taxon>Gammaproteobacteria</taxon>
        <taxon>Pseudomonadales</taxon>
        <taxon>Marinobacteraceae</taxon>
        <taxon>Marinobacter</taxon>
    </lineage>
</organism>
<dbReference type="OrthoDB" id="9814639at2"/>
<evidence type="ECO:0000256" key="2">
    <source>
        <dbReference type="SAM" id="SignalP"/>
    </source>
</evidence>
<feature type="chain" id="PRO_5011578439" evidence="2">
    <location>
        <begin position="25"/>
        <end position="669"/>
    </location>
</feature>
<dbReference type="Pfam" id="PF14883">
    <property type="entry name" value="GHL13"/>
    <property type="match status" value="1"/>
</dbReference>
<evidence type="ECO:0000256" key="1">
    <source>
        <dbReference type="ARBA" id="ARBA00022729"/>
    </source>
</evidence>
<dbReference type="GO" id="GO:0016810">
    <property type="term" value="F:hydrolase activity, acting on carbon-nitrogen (but not peptide) bonds"/>
    <property type="evidence" value="ECO:0007669"/>
    <property type="project" value="InterPro"/>
</dbReference>
<dbReference type="Proteomes" id="UP000198519">
    <property type="component" value="Unassembled WGS sequence"/>
</dbReference>
<keyword evidence="4" id="KW-0449">Lipoprotein</keyword>
<gene>
    <name evidence="4" type="ORF">SAMN04487963_1985</name>
</gene>
<name>A0A1I4PF77_9GAMM</name>
<dbReference type="Gene3D" id="3.20.20.80">
    <property type="entry name" value="Glycosidases"/>
    <property type="match status" value="1"/>
</dbReference>
<dbReference type="InterPro" id="IPR002509">
    <property type="entry name" value="NODB_dom"/>
</dbReference>
<dbReference type="Pfam" id="PF01522">
    <property type="entry name" value="Polysacc_deac_1"/>
    <property type="match status" value="1"/>
</dbReference>
<dbReference type="GO" id="GO:0043708">
    <property type="term" value="P:cell adhesion involved in biofilm formation"/>
    <property type="evidence" value="ECO:0007669"/>
    <property type="project" value="InterPro"/>
</dbReference>
<dbReference type="PANTHER" id="PTHR34216:SF7">
    <property type="entry name" value="POLY-BETA-1,6-N-ACETYL-D-GLUCOSAMINE N-DEACETYLASE"/>
    <property type="match status" value="1"/>
</dbReference>
<dbReference type="RefSeq" id="WP_092021999.1">
    <property type="nucleotide sequence ID" value="NZ_FOUE01000002.1"/>
</dbReference>
<dbReference type="InterPro" id="IPR032772">
    <property type="entry name" value="PGA_deacetylase_PgaB_C"/>
</dbReference>
<proteinExistence type="predicted"/>
<dbReference type="InterPro" id="IPR011330">
    <property type="entry name" value="Glyco_hydro/deAcase_b/a-brl"/>
</dbReference>
<feature type="domain" description="NodB homology" evidence="3">
    <location>
        <begin position="106"/>
        <end position="347"/>
    </location>
</feature>
<dbReference type="InterPro" id="IPR023854">
    <property type="entry name" value="PGA_deacetylase_PgaB"/>
</dbReference>
<accession>A0A1I4PF77</accession>
<dbReference type="PROSITE" id="PS51257">
    <property type="entry name" value="PROKAR_LIPOPROTEIN"/>
    <property type="match status" value="1"/>
</dbReference>
<dbReference type="STRING" id="488535.SAMN04487963_1985"/>
<dbReference type="PANTHER" id="PTHR34216">
    <property type="match status" value="1"/>
</dbReference>
<dbReference type="EMBL" id="FOUE01000002">
    <property type="protein sequence ID" value="SFM26421.1"/>
    <property type="molecule type" value="Genomic_DNA"/>
</dbReference>
<keyword evidence="5" id="KW-1185">Reference proteome</keyword>
<dbReference type="NCBIfam" id="NF011177">
    <property type="entry name" value="PRK14582.1"/>
    <property type="match status" value="1"/>
</dbReference>
<evidence type="ECO:0000313" key="4">
    <source>
        <dbReference type="EMBL" id="SFM26421.1"/>
    </source>
</evidence>
<sequence length="669" mass="75312">MTKCLSLSGPLLALALLLGCSAPAKPPFVAPDDRPQAASESPWPAGHVMGLAYHDIQDRNPDNTFMTVRTANLVDQLALLRANGYQPVSVDQILAARNGGPALPDKAVLLSFDDGFSSFHSRVLPILRAYQWPAVLAPVGAWLDTPADQQVDFGGVAVDRLHFANEQQLREISESGLVELGAHTYNLHFGTLANPQGNLQPAASSRLFSDQQGYETDEEYRARLNQDIGQITERLTQITGQSPRVWVWPYGSASGTTLELVGEHGYELALTLEPGLSAMTDLSTGARILLDADPDLPSFANQVNQVQNTPPQRVIHIDLDYVYDPDPNALQANLDLLVQRIADMRINTVFLQAYADPKGDGTVRELYFPNRHLPVRADLFNRVAWQLKTRAGVNNLYAWMPVLSYELSPDRPRVRRLNPQTGNIETDPDQYQRLSPFDPENRRIIGEIYEDLAASSHFNGLLFHDDALLSDYEDVSPPALKAYREAGFGDDILTIRDNENRFWDWSRFKSQYLVAFTQELTERTRAVRGPQIKTARNLFAEPVLNPYSETWFAQNLDDFLKAYDWTAPMAMPLMESVPDNQAREWLARLVQEVGKRPNGLNRTIFELQARDWRSIPATPVPDKVLLEWIETLQWHGVRHFGYYPDDFHNDQPALSVIRPSLSNAWEPKP</sequence>
<feature type="signal peptide" evidence="2">
    <location>
        <begin position="1"/>
        <end position="24"/>
    </location>
</feature>
<evidence type="ECO:0000259" key="3">
    <source>
        <dbReference type="PROSITE" id="PS51677"/>
    </source>
</evidence>
<dbReference type="GO" id="GO:0005975">
    <property type="term" value="P:carbohydrate metabolic process"/>
    <property type="evidence" value="ECO:0007669"/>
    <property type="project" value="InterPro"/>
</dbReference>
<dbReference type="SUPFAM" id="SSF88713">
    <property type="entry name" value="Glycoside hydrolase/deacetylase"/>
    <property type="match status" value="1"/>
</dbReference>
<keyword evidence="1 2" id="KW-0732">Signal</keyword>
<dbReference type="PROSITE" id="PS51677">
    <property type="entry name" value="NODB"/>
    <property type="match status" value="1"/>
</dbReference>
<dbReference type="Gene3D" id="3.20.20.370">
    <property type="entry name" value="Glycoside hydrolase/deacetylase"/>
    <property type="match status" value="1"/>
</dbReference>
<protein>
    <submittedName>
        <fullName evidence="4">Biofilm PGA synthesis lipoprotein PgaB</fullName>
    </submittedName>
</protein>
<dbReference type="AlphaFoldDB" id="A0A1I4PF77"/>